<organism evidence="2 3">
    <name type="scientific">Sordaria macrospora</name>
    <dbReference type="NCBI Taxonomy" id="5147"/>
    <lineage>
        <taxon>Eukaryota</taxon>
        <taxon>Fungi</taxon>
        <taxon>Dikarya</taxon>
        <taxon>Ascomycota</taxon>
        <taxon>Pezizomycotina</taxon>
        <taxon>Sordariomycetes</taxon>
        <taxon>Sordariomycetidae</taxon>
        <taxon>Sordariales</taxon>
        <taxon>Sordariaceae</taxon>
        <taxon>Sordaria</taxon>
    </lineage>
</organism>
<feature type="region of interest" description="Disordered" evidence="1">
    <location>
        <begin position="143"/>
        <end position="259"/>
    </location>
</feature>
<dbReference type="VEuPathDB" id="FungiDB:SMAC_06160"/>
<evidence type="ECO:0000256" key="1">
    <source>
        <dbReference type="SAM" id="MobiDB-lite"/>
    </source>
</evidence>
<feature type="compositionally biased region" description="Acidic residues" evidence="1">
    <location>
        <begin position="239"/>
        <end position="251"/>
    </location>
</feature>
<reference evidence="2 3" key="1">
    <citation type="submission" date="2017-07" db="EMBL/GenBank/DDBJ databases">
        <title>Genome sequence of the Sordaria macrospora wild type strain R19027.</title>
        <authorList>
            <person name="Nowrousian M."/>
            <person name="Teichert I."/>
            <person name="Kueck U."/>
        </authorList>
    </citation>
    <scope>NUCLEOTIDE SEQUENCE [LARGE SCALE GENOMIC DNA]</scope>
    <source>
        <strain evidence="2 3">R19027</strain>
        <tissue evidence="2">Mycelium</tissue>
    </source>
</reference>
<feature type="compositionally biased region" description="Polar residues" evidence="1">
    <location>
        <begin position="105"/>
        <end position="123"/>
    </location>
</feature>
<accession>A0A8S8ZYM2</accession>
<evidence type="ECO:0000313" key="2">
    <source>
        <dbReference type="EMBL" id="KAA8633395.1"/>
    </source>
</evidence>
<feature type="compositionally biased region" description="Basic and acidic residues" evidence="1">
    <location>
        <begin position="321"/>
        <end position="341"/>
    </location>
</feature>
<name>A0A8S8ZYM2_SORMA</name>
<feature type="region of interest" description="Disordered" evidence="1">
    <location>
        <begin position="1"/>
        <end position="123"/>
    </location>
</feature>
<feature type="compositionally biased region" description="Basic and acidic residues" evidence="1">
    <location>
        <begin position="61"/>
        <end position="70"/>
    </location>
</feature>
<dbReference type="AlphaFoldDB" id="A0A8S8ZYM2"/>
<sequence>MILEMDEEMPQDYYPDEKPDNPQRSSPWDDVIPPDFYPDEKRGNIQRFPRPYDDAIPQDSYPHEKQDNFHRLPAPYDDAIPQDGDDESLPEYNPYQTKQEEEQQTFHQQPTTTSTPACTGMQNVTSSYDLDYYLNPRDSHNFVTQKSRSFTPPLPPPLPAKSVNQYEYNSDEDPSDEEPSYQNPRYQDQSYENPSNEDPSYDNLSYENPNYEDPSYEEPSPVSEWARGEEEYGGLKEEDVWEEEYAEEEQQQQEGGTEYRQYPRIVSGISSLEYYSEALRPVSAVSTLTSHYSHYPQESYEERISKRWTPISEVRPPQKWGNERYKTVEQGDDKPAEYGWL</sequence>
<dbReference type="EMBL" id="NMPR01000037">
    <property type="protein sequence ID" value="KAA8633395.1"/>
    <property type="molecule type" value="Genomic_DNA"/>
</dbReference>
<dbReference type="Proteomes" id="UP000433876">
    <property type="component" value="Unassembled WGS sequence"/>
</dbReference>
<feature type="compositionally biased region" description="Acidic residues" evidence="1">
    <location>
        <begin position="1"/>
        <end position="10"/>
    </location>
</feature>
<evidence type="ECO:0000313" key="3">
    <source>
        <dbReference type="Proteomes" id="UP000433876"/>
    </source>
</evidence>
<feature type="compositionally biased region" description="Acidic residues" evidence="1">
    <location>
        <begin position="169"/>
        <end position="179"/>
    </location>
</feature>
<comment type="caution">
    <text evidence="2">The sequence shown here is derived from an EMBL/GenBank/DDBJ whole genome shotgun (WGS) entry which is preliminary data.</text>
</comment>
<feature type="compositionally biased region" description="Basic and acidic residues" evidence="1">
    <location>
        <begin position="226"/>
        <end position="238"/>
    </location>
</feature>
<feature type="region of interest" description="Disordered" evidence="1">
    <location>
        <begin position="314"/>
        <end position="341"/>
    </location>
</feature>
<protein>
    <submittedName>
        <fullName evidence="2">Uncharacterized protein</fullName>
    </submittedName>
</protein>
<proteinExistence type="predicted"/>
<feature type="compositionally biased region" description="Polar residues" evidence="1">
    <location>
        <begin position="180"/>
        <end position="208"/>
    </location>
</feature>
<gene>
    <name evidence="2" type="ORF">SMACR_06160</name>
</gene>